<reference evidence="3" key="1">
    <citation type="submission" date="2022-09" db="EMBL/GenBank/DDBJ databases">
        <title>Complete genome sequence of Vulcanisaeta souniana.</title>
        <authorList>
            <person name="Kato S."/>
            <person name="Itoh T."/>
            <person name="Ohkuma M."/>
        </authorList>
    </citation>
    <scope>NUCLEOTIDE SEQUENCE [LARGE SCALE GENOMIC DNA]</scope>
    <source>
        <strain evidence="3">JCM 11219</strain>
    </source>
</reference>
<keyword evidence="3" id="KW-1185">Reference proteome</keyword>
<accession>A0ABM8BP41</accession>
<feature type="transmembrane region" description="Helical" evidence="1">
    <location>
        <begin position="7"/>
        <end position="26"/>
    </location>
</feature>
<name>A0ABM8BP41_9CREN</name>
<gene>
    <name evidence="2" type="ORF">Vsou_18860</name>
</gene>
<feature type="transmembrane region" description="Helical" evidence="1">
    <location>
        <begin position="152"/>
        <end position="170"/>
    </location>
</feature>
<evidence type="ECO:0000313" key="3">
    <source>
        <dbReference type="Proteomes" id="UP001060771"/>
    </source>
</evidence>
<evidence type="ECO:0000313" key="2">
    <source>
        <dbReference type="EMBL" id="BDR92793.1"/>
    </source>
</evidence>
<keyword evidence="1" id="KW-1133">Transmembrane helix</keyword>
<organism evidence="2 3">
    <name type="scientific">Vulcanisaeta souniana JCM 11219</name>
    <dbReference type="NCBI Taxonomy" id="1293586"/>
    <lineage>
        <taxon>Archaea</taxon>
        <taxon>Thermoproteota</taxon>
        <taxon>Thermoprotei</taxon>
        <taxon>Thermoproteales</taxon>
        <taxon>Thermoproteaceae</taxon>
        <taxon>Vulcanisaeta</taxon>
    </lineage>
</organism>
<proteinExistence type="predicted"/>
<keyword evidence="1" id="KW-0812">Transmembrane</keyword>
<feature type="transmembrane region" description="Helical" evidence="1">
    <location>
        <begin position="511"/>
        <end position="541"/>
    </location>
</feature>
<sequence>MVMIGLILVVTAMIGSLLIRVLINVPRGRGVGIGVDDVAWWFLALAVVTGFFGLLPGTMYSPYAALAIMNKLLSLYNGLINSLTWSDAVISVTVNVGLPIAEAVSFVVTGTGIGSIVLVVEVLEQLVSAVVGYIVHVFSIVVSVLWFIRFAIAMGIILGKLVPYLAFLLVMPRTRNAAVIPISLYLLLGIALPLGINAVHAIPMISVANESQLPPWRFGFADVEVVDALGRPIPAVLCINGFGYQYNETLGLPSGSGLVVLPIRFSKYYVSRYVINCVVALFMRFSADHVITPVVDVNDSVPVLVQLPMISVFNGDSLAALYNYTWRGVGLIDLVSGDGYAIINVTTPCNGELIVNAYAAGIDLKVINTSGSNCSITYTMSQGKPGNLVQGSWLQSVWLDHELFCQDLEQLINPSIMPQGIEAPPQLINQLLNIINESCSGIGNYTEPINELRSIRLSVSFRCLGNCSDVNAEAIVRGVRPYSFNYYALWGGSYVDWLNGSLVIIRNAANFLSLGFIIGMFINIAYSSALVLGFVGIIAAVPRIKYWSRLMGIVSARLGIGYEDLVSVAESVAVRIINNRRANQGGFTSRYVLPRGLRGFVNRWYVRHVLRTGYWALRELPRVSVMPYVELPALYGVSLARDYLMRRATRIENRVLRDALRTVVGITVSSSLVLRPYSLVNPLVNQSVSVLARHFGYAVREASQAYGALRGYLGGAALYVALRSVVRGVNRFVVDAVGDIWSSLDDPLRALAAMSSKLGALYALDRDLARGIADEALRVLVSRHGLVSIEVLVNGAVVKPMDVFGVGDYEVVAVRLNDRYEFVKAWVAKEFLRVIGLGGI</sequence>
<feature type="transmembrane region" description="Helical" evidence="1">
    <location>
        <begin position="38"/>
        <end position="60"/>
    </location>
</feature>
<protein>
    <submittedName>
        <fullName evidence="2">Uncharacterized protein</fullName>
    </submittedName>
</protein>
<feature type="transmembrane region" description="Helical" evidence="1">
    <location>
        <begin position="100"/>
        <end position="119"/>
    </location>
</feature>
<dbReference type="Proteomes" id="UP001060771">
    <property type="component" value="Chromosome"/>
</dbReference>
<evidence type="ECO:0000256" key="1">
    <source>
        <dbReference type="SAM" id="Phobius"/>
    </source>
</evidence>
<feature type="transmembrane region" description="Helical" evidence="1">
    <location>
        <begin position="182"/>
        <end position="205"/>
    </location>
</feature>
<keyword evidence="1" id="KW-0472">Membrane</keyword>
<feature type="transmembrane region" description="Helical" evidence="1">
    <location>
        <begin position="126"/>
        <end position="146"/>
    </location>
</feature>
<dbReference type="EMBL" id="AP026830">
    <property type="protein sequence ID" value="BDR92793.1"/>
    <property type="molecule type" value="Genomic_DNA"/>
</dbReference>